<evidence type="ECO:0000313" key="2">
    <source>
        <dbReference type="EMBL" id="MFD2514064.1"/>
    </source>
</evidence>
<proteinExistence type="predicted"/>
<protein>
    <submittedName>
        <fullName evidence="2">Uncharacterized protein</fullName>
    </submittedName>
</protein>
<dbReference type="Proteomes" id="UP001597544">
    <property type="component" value="Unassembled WGS sequence"/>
</dbReference>
<dbReference type="PROSITE" id="PS51257">
    <property type="entry name" value="PROKAR_LIPOPROTEIN"/>
    <property type="match status" value="1"/>
</dbReference>
<dbReference type="EMBL" id="JBHULU010000012">
    <property type="protein sequence ID" value="MFD2514064.1"/>
    <property type="molecule type" value="Genomic_DNA"/>
</dbReference>
<organism evidence="2 3">
    <name type="scientific">Pontibacter locisalis</name>
    <dbReference type="NCBI Taxonomy" id="1719035"/>
    <lineage>
        <taxon>Bacteria</taxon>
        <taxon>Pseudomonadati</taxon>
        <taxon>Bacteroidota</taxon>
        <taxon>Cytophagia</taxon>
        <taxon>Cytophagales</taxon>
        <taxon>Hymenobacteraceae</taxon>
        <taxon>Pontibacter</taxon>
    </lineage>
</organism>
<keyword evidence="1" id="KW-0732">Signal</keyword>
<dbReference type="RefSeq" id="WP_377505871.1">
    <property type="nucleotide sequence ID" value="NZ_JBHULU010000012.1"/>
</dbReference>
<accession>A0ABW5IK90</accession>
<comment type="caution">
    <text evidence="2">The sequence shown here is derived from an EMBL/GenBank/DDBJ whole genome shotgun (WGS) entry which is preliminary data.</text>
</comment>
<gene>
    <name evidence="2" type="ORF">ACFSRY_09320</name>
</gene>
<evidence type="ECO:0000256" key="1">
    <source>
        <dbReference type="SAM" id="SignalP"/>
    </source>
</evidence>
<sequence length="191" mass="21667">MAKYFPILSLGLLLAATACERPAPPTFTEEGAPYDLTAYLQQQKQRLVAEQPMVLKSVTTENQPTETVQTDKVDWEDELAVFEQTDLNRPALQEYYVKQETVLENGSVAIEYRKTENSEPLVQYLRLVISPDKQLQQLNAVLQDENPLFFSRRKVRLDADPVTGNISSYNVQGVQKLIFSDSLHYAVDANL</sequence>
<reference evidence="3" key="1">
    <citation type="journal article" date="2019" name="Int. J. Syst. Evol. Microbiol.">
        <title>The Global Catalogue of Microorganisms (GCM) 10K type strain sequencing project: providing services to taxonomists for standard genome sequencing and annotation.</title>
        <authorList>
            <consortium name="The Broad Institute Genomics Platform"/>
            <consortium name="The Broad Institute Genome Sequencing Center for Infectious Disease"/>
            <person name="Wu L."/>
            <person name="Ma J."/>
        </authorList>
    </citation>
    <scope>NUCLEOTIDE SEQUENCE [LARGE SCALE GENOMIC DNA]</scope>
    <source>
        <strain evidence="3">KCTC 42498</strain>
    </source>
</reference>
<keyword evidence="3" id="KW-1185">Reference proteome</keyword>
<name>A0ABW5IK90_9BACT</name>
<feature type="signal peptide" evidence="1">
    <location>
        <begin position="1"/>
        <end position="18"/>
    </location>
</feature>
<evidence type="ECO:0000313" key="3">
    <source>
        <dbReference type="Proteomes" id="UP001597544"/>
    </source>
</evidence>
<feature type="chain" id="PRO_5045340237" evidence="1">
    <location>
        <begin position="19"/>
        <end position="191"/>
    </location>
</feature>